<keyword evidence="2" id="KW-1185">Reference proteome</keyword>
<evidence type="ECO:0008006" key="3">
    <source>
        <dbReference type="Google" id="ProtNLM"/>
    </source>
</evidence>
<dbReference type="EMBL" id="JBBXMP010000345">
    <property type="protein sequence ID" value="KAL0058228.1"/>
    <property type="molecule type" value="Genomic_DNA"/>
</dbReference>
<gene>
    <name evidence="1" type="ORF">AAF712_015095</name>
</gene>
<evidence type="ECO:0000313" key="2">
    <source>
        <dbReference type="Proteomes" id="UP001437256"/>
    </source>
</evidence>
<name>A0ABR2ZAA4_9AGAR</name>
<evidence type="ECO:0000313" key="1">
    <source>
        <dbReference type="EMBL" id="KAL0058228.1"/>
    </source>
</evidence>
<protein>
    <recommendedName>
        <fullName evidence="3">BTB domain-containing protein</fullName>
    </recommendedName>
</protein>
<reference evidence="1 2" key="1">
    <citation type="submission" date="2024-05" db="EMBL/GenBank/DDBJ databases">
        <title>A draft genome resource for the thread blight pathogen Marasmius tenuissimus strain MS-2.</title>
        <authorList>
            <person name="Yulfo-Soto G.E."/>
            <person name="Baruah I.K."/>
            <person name="Amoako-Attah I."/>
            <person name="Bukari Y."/>
            <person name="Meinhardt L.W."/>
            <person name="Bailey B.A."/>
            <person name="Cohen S.P."/>
        </authorList>
    </citation>
    <scope>NUCLEOTIDE SEQUENCE [LARGE SCALE GENOMIC DNA]</scope>
    <source>
        <strain evidence="1 2">MS-2</strain>
    </source>
</reference>
<dbReference type="Proteomes" id="UP001437256">
    <property type="component" value="Unassembled WGS sequence"/>
</dbReference>
<sequence>MDTPTSKFHQIEWDQVLHVPWSPSDSVQTPGSIVESLTSIEAEEDDILASRPGTTTSTAFQPGGNIYHLPSDTVLVSLDLVCFHVHSELLLIVSENRLNSLLPPFNWEQCIPTQSPPRQTYIDVPEHSQILNIILHVAYGMSVTPYAPTFDMLSEALNRLTVYGIEPKIALASSSAFHSTLMMHAPLNPIALYTLASKHDCFELAASTSTFLLSHRVENMTDVTAGNIGPVYLARLFSLQGMRLTALRQLLSTHPQPHSPTPTCDIDSQKSVTKAWMLASAYLIWQSKPDMSPSQIDSVLRSLSTHAPCQLCKQGLNQRTDSVVHNWKQVRKTI</sequence>
<comment type="caution">
    <text evidence="1">The sequence shown here is derived from an EMBL/GenBank/DDBJ whole genome shotgun (WGS) entry which is preliminary data.</text>
</comment>
<proteinExistence type="predicted"/>
<organism evidence="1 2">
    <name type="scientific">Marasmius tenuissimus</name>
    <dbReference type="NCBI Taxonomy" id="585030"/>
    <lineage>
        <taxon>Eukaryota</taxon>
        <taxon>Fungi</taxon>
        <taxon>Dikarya</taxon>
        <taxon>Basidiomycota</taxon>
        <taxon>Agaricomycotina</taxon>
        <taxon>Agaricomycetes</taxon>
        <taxon>Agaricomycetidae</taxon>
        <taxon>Agaricales</taxon>
        <taxon>Marasmiineae</taxon>
        <taxon>Marasmiaceae</taxon>
        <taxon>Marasmius</taxon>
    </lineage>
</organism>
<accession>A0ABR2ZAA4</accession>